<dbReference type="PROSITE" id="PS50112">
    <property type="entry name" value="PAS"/>
    <property type="match status" value="1"/>
</dbReference>
<dbReference type="InterPro" id="IPR000160">
    <property type="entry name" value="GGDEF_dom"/>
</dbReference>
<dbReference type="InterPro" id="IPR000014">
    <property type="entry name" value="PAS"/>
</dbReference>
<protein>
    <recommendedName>
        <fullName evidence="6">Diguanylate cyclase</fullName>
    </recommendedName>
</protein>
<dbReference type="CDD" id="cd00130">
    <property type="entry name" value="PAS"/>
    <property type="match status" value="1"/>
</dbReference>
<dbReference type="FunFam" id="3.20.20.450:FF:000001">
    <property type="entry name" value="Cyclic di-GMP phosphodiesterase yahA"/>
    <property type="match status" value="1"/>
</dbReference>
<feature type="domain" description="GGDEF" evidence="3">
    <location>
        <begin position="293"/>
        <end position="426"/>
    </location>
</feature>
<dbReference type="Gene3D" id="3.20.20.450">
    <property type="entry name" value="EAL domain"/>
    <property type="match status" value="1"/>
</dbReference>
<feature type="domain" description="PAS" evidence="1">
    <location>
        <begin position="132"/>
        <end position="185"/>
    </location>
</feature>
<keyword evidence="5" id="KW-1185">Reference proteome</keyword>
<dbReference type="Gene3D" id="3.30.70.270">
    <property type="match status" value="1"/>
</dbReference>
<accession>A0A255XJ58</accession>
<dbReference type="SUPFAM" id="SSF55073">
    <property type="entry name" value="Nucleotide cyclase"/>
    <property type="match status" value="1"/>
</dbReference>
<feature type="domain" description="EAL" evidence="2">
    <location>
        <begin position="435"/>
        <end position="689"/>
    </location>
</feature>
<dbReference type="Proteomes" id="UP000216361">
    <property type="component" value="Unassembled WGS sequence"/>
</dbReference>
<dbReference type="InterPro" id="IPR035965">
    <property type="entry name" value="PAS-like_dom_sf"/>
</dbReference>
<evidence type="ECO:0000313" key="4">
    <source>
        <dbReference type="EMBL" id="OYQ16968.1"/>
    </source>
</evidence>
<evidence type="ECO:0000259" key="2">
    <source>
        <dbReference type="PROSITE" id="PS50883"/>
    </source>
</evidence>
<dbReference type="AlphaFoldDB" id="A0A255XJ58"/>
<reference evidence="4 5" key="1">
    <citation type="submission" date="2017-07" db="EMBL/GenBank/DDBJ databases">
        <title>Elstera cyanobacteriorum sp. nov., a novel bacterium isolated from cyanobacterial aggregates in a eutrophic lake.</title>
        <authorList>
            <person name="Cai H."/>
        </authorList>
    </citation>
    <scope>NUCLEOTIDE SEQUENCE [LARGE SCALE GENOMIC DNA]</scope>
    <source>
        <strain evidence="4 5">TH019</strain>
    </source>
</reference>
<name>A0A255XJ58_9PROT</name>
<dbReference type="InterPro" id="IPR052155">
    <property type="entry name" value="Biofilm_reg_signaling"/>
</dbReference>
<dbReference type="EMBL" id="NOXS01000035">
    <property type="protein sequence ID" value="OYQ16968.1"/>
    <property type="molecule type" value="Genomic_DNA"/>
</dbReference>
<dbReference type="CDD" id="cd01949">
    <property type="entry name" value="GGDEF"/>
    <property type="match status" value="1"/>
</dbReference>
<dbReference type="InterPro" id="IPR043128">
    <property type="entry name" value="Rev_trsase/Diguanyl_cyclase"/>
</dbReference>
<dbReference type="PANTHER" id="PTHR44757">
    <property type="entry name" value="DIGUANYLATE CYCLASE DGCP"/>
    <property type="match status" value="1"/>
</dbReference>
<dbReference type="RefSeq" id="WP_094410605.1">
    <property type="nucleotide sequence ID" value="NZ_BMJZ01000003.1"/>
</dbReference>
<sequence>MVAQPSFSVSADAEPSGSLGAAYDRLPTAVVCVRGAAVFYANPAAAALFRRPVASLIETPWAALCRAVSAEPLDLAQRAQAGGAVTVALKDMGAGASEPLCQLFVSPLRLVPGGDWLLIFEPVSALGPLADQQDVLSRLLDTVGDAVLLVDDDGRILDLNTAAQRVFAVDRDPARGMSVWPLLAPTLFEDGGMGEEASVQMLIRAVPRSTLGTGRSITMSRVDGIGFPGEMAVSPLPLPTVSAHLVTVRDVSDRKRIESRLERLALYDPLTRLPNRVKILQHLERMIAQAPLRTIVAISIDIDHFKYVNDFFGHGPGDRLLQAVGGRLGGDLEEGDLLGHLGGDDFVIISSTLDPVATIDRLARRVEEASARTFLIDQSELYISLSQGIALYPDHASEPSNLLTAAQAATYEAKEAGRATTVVYSERVRDRRAGRLAIETDLRRAAERGEFSLEYQPRLGTLDGTLRGMEALLRWDHPEMGRIPPSHFIPIAEESGLIVPIGHWVLETACKQARYWMQRGFPDLKVAINLSVRQFRDAGLLQKVVEALEASGLPPANLELEITESGLMSDLDRAVDLLQDLKALGITIAIDDFGTGYSSLSYLKRLPIDLLKIDRSFISGISDNADDRAICQAIVSMAASLTLETVAEGVETESQFECLQEIGCREVQGYYFARPLSVGDFSTYLTRHPANSPR</sequence>
<dbReference type="SMART" id="SM00052">
    <property type="entry name" value="EAL"/>
    <property type="match status" value="1"/>
</dbReference>
<dbReference type="SUPFAM" id="SSF55785">
    <property type="entry name" value="PYP-like sensor domain (PAS domain)"/>
    <property type="match status" value="1"/>
</dbReference>
<dbReference type="OrthoDB" id="7251575at2"/>
<evidence type="ECO:0008006" key="6">
    <source>
        <dbReference type="Google" id="ProtNLM"/>
    </source>
</evidence>
<dbReference type="Pfam" id="PF00990">
    <property type="entry name" value="GGDEF"/>
    <property type="match status" value="1"/>
</dbReference>
<dbReference type="NCBIfam" id="TIGR00229">
    <property type="entry name" value="sensory_box"/>
    <property type="match status" value="1"/>
</dbReference>
<dbReference type="NCBIfam" id="TIGR00254">
    <property type="entry name" value="GGDEF"/>
    <property type="match status" value="1"/>
</dbReference>
<dbReference type="InterPro" id="IPR001633">
    <property type="entry name" value="EAL_dom"/>
</dbReference>
<dbReference type="Pfam" id="PF08448">
    <property type="entry name" value="PAS_4"/>
    <property type="match status" value="1"/>
</dbReference>
<gene>
    <name evidence="4" type="ORF">CHR90_18580</name>
</gene>
<dbReference type="Gene3D" id="3.30.450.20">
    <property type="entry name" value="PAS domain"/>
    <property type="match status" value="1"/>
</dbReference>
<dbReference type="SMART" id="SM00091">
    <property type="entry name" value="PAS"/>
    <property type="match status" value="2"/>
</dbReference>
<evidence type="ECO:0000259" key="1">
    <source>
        <dbReference type="PROSITE" id="PS50112"/>
    </source>
</evidence>
<organism evidence="4 5">
    <name type="scientific">Elstera cyanobacteriorum</name>
    <dbReference type="NCBI Taxonomy" id="2022747"/>
    <lineage>
        <taxon>Bacteria</taxon>
        <taxon>Pseudomonadati</taxon>
        <taxon>Pseudomonadota</taxon>
        <taxon>Alphaproteobacteria</taxon>
        <taxon>Rhodospirillales</taxon>
        <taxon>Rhodospirillaceae</taxon>
        <taxon>Elstera</taxon>
    </lineage>
</organism>
<dbReference type="InterPro" id="IPR035919">
    <property type="entry name" value="EAL_sf"/>
</dbReference>
<comment type="caution">
    <text evidence="4">The sequence shown here is derived from an EMBL/GenBank/DDBJ whole genome shotgun (WGS) entry which is preliminary data.</text>
</comment>
<evidence type="ECO:0000313" key="5">
    <source>
        <dbReference type="Proteomes" id="UP000216361"/>
    </source>
</evidence>
<proteinExistence type="predicted"/>
<dbReference type="InterPro" id="IPR013656">
    <property type="entry name" value="PAS_4"/>
</dbReference>
<dbReference type="PROSITE" id="PS50883">
    <property type="entry name" value="EAL"/>
    <property type="match status" value="1"/>
</dbReference>
<dbReference type="PANTHER" id="PTHR44757:SF2">
    <property type="entry name" value="BIOFILM ARCHITECTURE MAINTENANCE PROTEIN MBAA"/>
    <property type="match status" value="1"/>
</dbReference>
<dbReference type="InterPro" id="IPR029787">
    <property type="entry name" value="Nucleotide_cyclase"/>
</dbReference>
<dbReference type="SMART" id="SM00267">
    <property type="entry name" value="GGDEF"/>
    <property type="match status" value="1"/>
</dbReference>
<dbReference type="PROSITE" id="PS50887">
    <property type="entry name" value="GGDEF"/>
    <property type="match status" value="1"/>
</dbReference>
<dbReference type="Pfam" id="PF00563">
    <property type="entry name" value="EAL"/>
    <property type="match status" value="1"/>
</dbReference>
<dbReference type="CDD" id="cd01948">
    <property type="entry name" value="EAL"/>
    <property type="match status" value="1"/>
</dbReference>
<evidence type="ECO:0000259" key="3">
    <source>
        <dbReference type="PROSITE" id="PS50887"/>
    </source>
</evidence>
<dbReference type="SUPFAM" id="SSF141868">
    <property type="entry name" value="EAL domain-like"/>
    <property type="match status" value="1"/>
</dbReference>